<sequence>MTYCLGMLLEQGLIMIADTRTNAGVDNISSYKKLHILEHSEDRTIIACTAGNLSVTQATFALLREGLEEDDDSDGPRFVKDMANMHRVAGLVGEALHMAREDITETAGDDAQYSFSGSMLLGGRIKGRPLRLFHIYKEGNFIACQPDRPFMQIGETKYGKPILDRALEYDTPLDDAVKTGLVSFDSTMRSNLSVGRPLDIVVLPADETQPMLSQRIDETDHYFNMLSSKWALALAEARAAIPMPPFMLKDSAE</sequence>
<proteinExistence type="predicted"/>
<dbReference type="PIRSF" id="PIRSF009120">
    <property type="entry name" value="UCP009120_prtse"/>
    <property type="match status" value="1"/>
</dbReference>
<evidence type="ECO:0000313" key="2">
    <source>
        <dbReference type="Proteomes" id="UP000564378"/>
    </source>
</evidence>
<dbReference type="InterPro" id="IPR016545">
    <property type="entry name" value="UCP009120_prtse"/>
</dbReference>
<name>A0A842HV57_9SPHN</name>
<accession>A0A842HV57</accession>
<organism evidence="1 2">
    <name type="scientific">Parasphingopyxis marina</name>
    <dbReference type="NCBI Taxonomy" id="2761622"/>
    <lineage>
        <taxon>Bacteria</taxon>
        <taxon>Pseudomonadati</taxon>
        <taxon>Pseudomonadota</taxon>
        <taxon>Alphaproteobacteria</taxon>
        <taxon>Sphingomonadales</taxon>
        <taxon>Sphingomonadaceae</taxon>
        <taxon>Parasphingopyxis</taxon>
    </lineage>
</organism>
<dbReference type="SUPFAM" id="SSF56235">
    <property type="entry name" value="N-terminal nucleophile aminohydrolases (Ntn hydrolases)"/>
    <property type="match status" value="1"/>
</dbReference>
<dbReference type="InterPro" id="IPR029055">
    <property type="entry name" value="Ntn_hydrolases_N"/>
</dbReference>
<dbReference type="AlphaFoldDB" id="A0A842HV57"/>
<protein>
    <submittedName>
        <fullName evidence="1">Peptidase</fullName>
    </submittedName>
</protein>
<gene>
    <name evidence="1" type="ORF">H6P80_04385</name>
</gene>
<dbReference type="Proteomes" id="UP000564378">
    <property type="component" value="Unassembled WGS sequence"/>
</dbReference>
<reference evidence="1 2" key="1">
    <citation type="submission" date="2020-08" db="EMBL/GenBank/DDBJ databases">
        <title>Draft genome sequence of Parasphingopyxis sp. GrpM-11.</title>
        <authorList>
            <person name="Oh J."/>
            <person name="Roh D.-H."/>
        </authorList>
    </citation>
    <scope>NUCLEOTIDE SEQUENCE [LARGE SCALE GENOMIC DNA]</scope>
    <source>
        <strain evidence="1 2">GrpM-11</strain>
    </source>
</reference>
<dbReference type="EMBL" id="JACJVJ010000001">
    <property type="protein sequence ID" value="MBC2776852.1"/>
    <property type="molecule type" value="Genomic_DNA"/>
</dbReference>
<comment type="caution">
    <text evidence="1">The sequence shown here is derived from an EMBL/GenBank/DDBJ whole genome shotgun (WGS) entry which is preliminary data.</text>
</comment>
<evidence type="ECO:0000313" key="1">
    <source>
        <dbReference type="EMBL" id="MBC2776852.1"/>
    </source>
</evidence>
<dbReference type="Gene3D" id="3.60.20.10">
    <property type="entry name" value="Glutamine Phosphoribosylpyrophosphate, subunit 1, domain 1"/>
    <property type="match status" value="1"/>
</dbReference>
<keyword evidence="2" id="KW-1185">Reference proteome</keyword>